<organism evidence="4 5">
    <name type="scientific">Alistipes hominis</name>
    <dbReference type="NCBI Taxonomy" id="2763015"/>
    <lineage>
        <taxon>Bacteria</taxon>
        <taxon>Pseudomonadati</taxon>
        <taxon>Bacteroidota</taxon>
        <taxon>Bacteroidia</taxon>
        <taxon>Bacteroidales</taxon>
        <taxon>Rikenellaceae</taxon>
        <taxon>Alistipes</taxon>
    </lineage>
</organism>
<evidence type="ECO:0000256" key="1">
    <source>
        <dbReference type="ARBA" id="ARBA00011028"/>
    </source>
</evidence>
<evidence type="ECO:0000313" key="5">
    <source>
        <dbReference type="Proteomes" id="UP000636891"/>
    </source>
</evidence>
<dbReference type="Gene3D" id="3.40.50.1980">
    <property type="entry name" value="Nitrogenase molybdenum iron protein domain"/>
    <property type="match status" value="2"/>
</dbReference>
<dbReference type="PANTHER" id="PTHR42953:SF3">
    <property type="entry name" value="HIGH-AFFINITY ZINC UPTAKE SYSTEM PROTEIN ZNUA"/>
    <property type="match status" value="1"/>
</dbReference>
<dbReference type="Proteomes" id="UP000636891">
    <property type="component" value="Unassembled WGS sequence"/>
</dbReference>
<reference evidence="4 5" key="1">
    <citation type="submission" date="2020-08" db="EMBL/GenBank/DDBJ databases">
        <title>Genome public.</title>
        <authorList>
            <person name="Liu C."/>
            <person name="Sun Q."/>
        </authorList>
    </citation>
    <scope>NUCLEOTIDE SEQUENCE [LARGE SCALE GENOMIC DNA]</scope>
    <source>
        <strain evidence="4 5">New-7</strain>
    </source>
</reference>
<dbReference type="InterPro" id="IPR006127">
    <property type="entry name" value="ZnuA-like"/>
</dbReference>
<evidence type="ECO:0000256" key="2">
    <source>
        <dbReference type="ARBA" id="ARBA00022448"/>
    </source>
</evidence>
<dbReference type="RefSeq" id="WP_172970763.1">
    <property type="nucleotide sequence ID" value="NZ_JACOOK010000001.1"/>
</dbReference>
<keyword evidence="3" id="KW-0732">Signal</keyword>
<dbReference type="InterPro" id="IPR050492">
    <property type="entry name" value="Bact_metal-bind_prot9"/>
</dbReference>
<proteinExistence type="inferred from homology"/>
<evidence type="ECO:0000313" key="4">
    <source>
        <dbReference type="EMBL" id="MBC5615466.1"/>
    </source>
</evidence>
<name>A0ABR7CIJ3_9BACT</name>
<dbReference type="SUPFAM" id="SSF53807">
    <property type="entry name" value="Helical backbone' metal receptor"/>
    <property type="match status" value="1"/>
</dbReference>
<comment type="caution">
    <text evidence="4">The sequence shown here is derived from an EMBL/GenBank/DDBJ whole genome shotgun (WGS) entry which is preliminary data.</text>
</comment>
<dbReference type="EMBL" id="JACOOK010000001">
    <property type="protein sequence ID" value="MBC5615466.1"/>
    <property type="molecule type" value="Genomic_DNA"/>
</dbReference>
<protein>
    <submittedName>
        <fullName evidence="4">Zinc ABC transporter substrate-binding protein</fullName>
    </submittedName>
</protein>
<evidence type="ECO:0000256" key="3">
    <source>
        <dbReference type="ARBA" id="ARBA00022729"/>
    </source>
</evidence>
<comment type="similarity">
    <text evidence="1">Belongs to the bacterial solute-binding protein 9 family.</text>
</comment>
<dbReference type="PANTHER" id="PTHR42953">
    <property type="entry name" value="HIGH-AFFINITY ZINC UPTAKE SYSTEM PROTEIN ZNUA-RELATED"/>
    <property type="match status" value="1"/>
</dbReference>
<dbReference type="Pfam" id="PF01297">
    <property type="entry name" value="ZnuA"/>
    <property type="match status" value="1"/>
</dbReference>
<sequence length="286" mass="31746">MKQLKYYISIICATICMYSCTAPDNAPQKGITVSIEPLRYVTEQIAGNDFDIRVLVPPGSSPETYEPTPEQMKQVANSLAYIDIGLIDFERNLENAIRENMPSVRVINTSENVPLLAGTCGHEAHDHGHGTDPHIWLSPKCLKIMAENVYGQLSELYPDSVEYKAGYERFDRQLDSLDRALQETFAGRQTAFMIFHPALTYLAHDYGLTQIPLENEGKEPSAAHLRNLIETGRNSGIGKVFFQRQFSKNTVDAIAAELGLEAVAIDPLDGNVTDNILHIAQLIANP</sequence>
<keyword evidence="5" id="KW-1185">Reference proteome</keyword>
<gene>
    <name evidence="4" type="ORF">H8S08_00335</name>
</gene>
<accession>A0ABR7CIJ3</accession>
<keyword evidence="2" id="KW-0813">Transport</keyword>